<dbReference type="SMART" id="SM00387">
    <property type="entry name" value="HATPase_c"/>
    <property type="match status" value="1"/>
</dbReference>
<dbReference type="AlphaFoldDB" id="A0A078ABB8"/>
<dbReference type="Gene3D" id="1.10.287.130">
    <property type="match status" value="1"/>
</dbReference>
<dbReference type="Pfam" id="PF02518">
    <property type="entry name" value="HATPase_c"/>
    <property type="match status" value="1"/>
</dbReference>
<dbReference type="Pfam" id="PF00512">
    <property type="entry name" value="HisKA"/>
    <property type="match status" value="1"/>
</dbReference>
<keyword evidence="7" id="KW-1185">Reference proteome</keyword>
<feature type="transmembrane region" description="Helical" evidence="3">
    <location>
        <begin position="57"/>
        <end position="80"/>
    </location>
</feature>
<dbReference type="Gene3D" id="3.30.565.10">
    <property type="entry name" value="Histidine kinase-like ATPase, C-terminal domain"/>
    <property type="match status" value="1"/>
</dbReference>
<evidence type="ECO:0000256" key="2">
    <source>
        <dbReference type="PROSITE-ProRule" id="PRU00169"/>
    </source>
</evidence>
<dbReference type="SMART" id="SM00388">
    <property type="entry name" value="HisKA"/>
    <property type="match status" value="1"/>
</dbReference>
<dbReference type="InterPro" id="IPR036097">
    <property type="entry name" value="HisK_dim/P_sf"/>
</dbReference>
<accession>A0A078ABB8</accession>
<evidence type="ECO:0000256" key="1">
    <source>
        <dbReference type="ARBA" id="ARBA00022553"/>
    </source>
</evidence>
<evidence type="ECO:0008006" key="8">
    <source>
        <dbReference type="Google" id="ProtNLM"/>
    </source>
</evidence>
<feature type="modified residue" description="4-aspartylphosphate" evidence="2">
    <location>
        <position position="746"/>
    </location>
</feature>
<dbReference type="InterPro" id="IPR050956">
    <property type="entry name" value="2C_system_His_kinase"/>
</dbReference>
<feature type="domain" description="Histidine kinase" evidence="4">
    <location>
        <begin position="362"/>
        <end position="581"/>
    </location>
</feature>
<feature type="transmembrane region" description="Helical" evidence="3">
    <location>
        <begin position="26"/>
        <end position="45"/>
    </location>
</feature>
<reference evidence="6 7" key="1">
    <citation type="submission" date="2014-06" db="EMBL/GenBank/DDBJ databases">
        <authorList>
            <person name="Swart Estienne"/>
        </authorList>
    </citation>
    <scope>NUCLEOTIDE SEQUENCE [LARGE SCALE GENOMIC DNA]</scope>
    <source>
        <strain evidence="6 7">130c</strain>
    </source>
</reference>
<feature type="transmembrane region" description="Helical" evidence="3">
    <location>
        <begin position="137"/>
        <end position="157"/>
    </location>
</feature>
<keyword evidence="3" id="KW-0812">Transmembrane</keyword>
<dbReference type="PRINTS" id="PR00344">
    <property type="entry name" value="BCTRLSENSOR"/>
</dbReference>
<keyword evidence="1 2" id="KW-0597">Phosphoprotein</keyword>
<dbReference type="InterPro" id="IPR004358">
    <property type="entry name" value="Sig_transdc_His_kin-like_C"/>
</dbReference>
<organism evidence="6 7">
    <name type="scientific">Stylonychia lemnae</name>
    <name type="common">Ciliate</name>
    <dbReference type="NCBI Taxonomy" id="5949"/>
    <lineage>
        <taxon>Eukaryota</taxon>
        <taxon>Sar</taxon>
        <taxon>Alveolata</taxon>
        <taxon>Ciliophora</taxon>
        <taxon>Intramacronucleata</taxon>
        <taxon>Spirotrichea</taxon>
        <taxon>Stichotrichia</taxon>
        <taxon>Sporadotrichida</taxon>
        <taxon>Oxytrichidae</taxon>
        <taxon>Stylonychinae</taxon>
        <taxon>Stylonychia</taxon>
    </lineage>
</organism>
<protein>
    <recommendedName>
        <fullName evidence="8">Multi-sensor hybrid histidine kinase</fullName>
    </recommendedName>
</protein>
<dbReference type="SUPFAM" id="SSF55874">
    <property type="entry name" value="ATPase domain of HSP90 chaperone/DNA topoisomerase II/histidine kinase"/>
    <property type="match status" value="1"/>
</dbReference>
<dbReference type="InParanoid" id="A0A078ABB8"/>
<dbReference type="PROSITE" id="PS50110">
    <property type="entry name" value="RESPONSE_REGULATORY"/>
    <property type="match status" value="1"/>
</dbReference>
<dbReference type="OMA" id="MMIGINI"/>
<dbReference type="SUPFAM" id="SSF47384">
    <property type="entry name" value="Homodimeric domain of signal transducing histidine kinase"/>
    <property type="match status" value="1"/>
</dbReference>
<dbReference type="InterPro" id="IPR003661">
    <property type="entry name" value="HisK_dim/P_dom"/>
</dbReference>
<gene>
    <name evidence="6" type="primary">Contig3561.g157</name>
    <name evidence="6" type="ORF">STYLEM_8447</name>
</gene>
<name>A0A078ABB8_STYLE</name>
<dbReference type="InterPro" id="IPR011006">
    <property type="entry name" value="CheY-like_superfamily"/>
</dbReference>
<evidence type="ECO:0000256" key="3">
    <source>
        <dbReference type="SAM" id="Phobius"/>
    </source>
</evidence>
<dbReference type="PANTHER" id="PTHR43719:SF28">
    <property type="entry name" value="PEROXIDE STRESS-ACTIVATED HISTIDINE KINASE MAK1-RELATED"/>
    <property type="match status" value="1"/>
</dbReference>
<evidence type="ECO:0000259" key="4">
    <source>
        <dbReference type="PROSITE" id="PS50109"/>
    </source>
</evidence>
<dbReference type="Gene3D" id="3.40.50.2300">
    <property type="match status" value="1"/>
</dbReference>
<proteinExistence type="predicted"/>
<evidence type="ECO:0000259" key="5">
    <source>
        <dbReference type="PROSITE" id="PS50110"/>
    </source>
</evidence>
<dbReference type="PROSITE" id="PS50109">
    <property type="entry name" value="HIS_KIN"/>
    <property type="match status" value="1"/>
</dbReference>
<feature type="domain" description="Response regulatory" evidence="5">
    <location>
        <begin position="680"/>
        <end position="829"/>
    </location>
</feature>
<dbReference type="InterPro" id="IPR036890">
    <property type="entry name" value="HATPase_C_sf"/>
</dbReference>
<dbReference type="CDD" id="cd00082">
    <property type="entry name" value="HisKA"/>
    <property type="match status" value="1"/>
</dbReference>
<dbReference type="InterPro" id="IPR005467">
    <property type="entry name" value="His_kinase_dom"/>
</dbReference>
<dbReference type="InterPro" id="IPR003594">
    <property type="entry name" value="HATPase_dom"/>
</dbReference>
<dbReference type="Proteomes" id="UP000039865">
    <property type="component" value="Unassembled WGS sequence"/>
</dbReference>
<dbReference type="OrthoDB" id="21225at2759"/>
<dbReference type="SUPFAM" id="SSF52172">
    <property type="entry name" value="CheY-like"/>
    <property type="match status" value="1"/>
</dbReference>
<feature type="transmembrane region" description="Helical" evidence="3">
    <location>
        <begin position="87"/>
        <end position="106"/>
    </location>
</feature>
<evidence type="ECO:0000313" key="7">
    <source>
        <dbReference type="Proteomes" id="UP000039865"/>
    </source>
</evidence>
<dbReference type="GO" id="GO:0000155">
    <property type="term" value="F:phosphorelay sensor kinase activity"/>
    <property type="evidence" value="ECO:0007669"/>
    <property type="project" value="InterPro"/>
</dbReference>
<dbReference type="PANTHER" id="PTHR43719">
    <property type="entry name" value="TWO-COMPONENT HISTIDINE KINASE"/>
    <property type="match status" value="1"/>
</dbReference>
<dbReference type="EMBL" id="CCKQ01008019">
    <property type="protein sequence ID" value="CDW79459.1"/>
    <property type="molecule type" value="Genomic_DNA"/>
</dbReference>
<sequence length="830" mass="96186">MNSKVFLRIKDPELSRKFSLSRNKEILKSCMILLALRMVNLSILVSNVVISKQETNIFFWFLRIFGICWQIVVMALGYCFPIAFNQIYSLLIVPSFLVNIVPSIHIPANSQLLVANIITYSFFQSIGILLNNNWMLTTLGMIINYSIISGFYIHYFGQVDFSIHWLLFATFLVSALTCYHFEKRLKQQFIQLYQIRVMNDELKQIFDKIPEGILLFNETNKKIALTNLEFTKLFQCQEEKDYGELEKLISDVKLRRYHLQQSDNQNQFGSRSMKPYLNLFEASNGDYQDECFEILTKSQVLMVESNNIQNDHSNFEIVSISQCQIHFQGFEHSMILIKNLTPVVKYEKLKVENHYYEMLTATVSHDMRTPLNAIIGLLGNLESFVVHQGKRFLPIIQNSSKFMLFLVNDLLDFFQIKNGQFRRNENTVNLRKSIRDLIDMFKVGAQEKGIQLLYFCQDDFPSQLKVDDSRIQQVLLNLLQNALKFTFEGTISVLMKFSQSNNEISISVSDSGIGIKSDEREKLFQMFGKLKTSSAINTSGIGIGLIICKKIVEAFDGHIILEEQDPTKQGTTFTFSIKIRDDQSDSIQEINRMQGHQNQDLETFRSNHNLLNNEARLELQDQDVSRQNSAGNIFTLEGSVDSPTNFNDIQIFSTDLKTKTDLNALSRRREQCPQCRDQVEILIVDDHIFNIVTLQTILEIQFNLKVHKAMNGLEAVQKVRERINDTNGFDKCREHYSRNYKLILMDGNMPIMDGLQATQEIRLLEQMIQIEQESQGPYRPNKSQRSTIVCVTAYDTESFKQRCFASGMDYFQIKPITPQILEPYINRYLK</sequence>
<dbReference type="CDD" id="cd17546">
    <property type="entry name" value="REC_hyHK_CKI1_RcsC-like"/>
    <property type="match status" value="1"/>
</dbReference>
<dbReference type="SMART" id="SM00448">
    <property type="entry name" value="REC"/>
    <property type="match status" value="1"/>
</dbReference>
<feature type="transmembrane region" description="Helical" evidence="3">
    <location>
        <begin position="163"/>
        <end position="181"/>
    </location>
</feature>
<evidence type="ECO:0000313" key="6">
    <source>
        <dbReference type="EMBL" id="CDW79459.1"/>
    </source>
</evidence>
<keyword evidence="3" id="KW-1133">Transmembrane helix</keyword>
<dbReference type="Pfam" id="PF00072">
    <property type="entry name" value="Response_reg"/>
    <property type="match status" value="1"/>
</dbReference>
<keyword evidence="3" id="KW-0472">Membrane</keyword>
<dbReference type="InterPro" id="IPR001789">
    <property type="entry name" value="Sig_transdc_resp-reg_receiver"/>
</dbReference>